<dbReference type="EMBL" id="JMCB01000012">
    <property type="protein sequence ID" value="KFE65382.1"/>
    <property type="molecule type" value="Genomic_DNA"/>
</dbReference>
<organism evidence="1 2">
    <name type="scientific">Hyalangium minutum</name>
    <dbReference type="NCBI Taxonomy" id="394096"/>
    <lineage>
        <taxon>Bacteria</taxon>
        <taxon>Pseudomonadati</taxon>
        <taxon>Myxococcota</taxon>
        <taxon>Myxococcia</taxon>
        <taxon>Myxococcales</taxon>
        <taxon>Cystobacterineae</taxon>
        <taxon>Archangiaceae</taxon>
        <taxon>Hyalangium</taxon>
    </lineage>
</organism>
<dbReference type="STRING" id="394096.DB31_1498"/>
<reference evidence="1 2" key="1">
    <citation type="submission" date="2014-04" db="EMBL/GenBank/DDBJ databases">
        <title>Genome assembly of Hyalangium minutum DSM 14724.</title>
        <authorList>
            <person name="Sharma G."/>
            <person name="Subramanian S."/>
        </authorList>
    </citation>
    <scope>NUCLEOTIDE SEQUENCE [LARGE SCALE GENOMIC DNA]</scope>
    <source>
        <strain evidence="1 2">DSM 14724</strain>
    </source>
</reference>
<proteinExistence type="predicted"/>
<keyword evidence="2" id="KW-1185">Reference proteome</keyword>
<accession>A0A085WCG9</accession>
<evidence type="ECO:0000313" key="2">
    <source>
        <dbReference type="Proteomes" id="UP000028725"/>
    </source>
</evidence>
<dbReference type="AlphaFoldDB" id="A0A085WCG9"/>
<dbReference type="Proteomes" id="UP000028725">
    <property type="component" value="Unassembled WGS sequence"/>
</dbReference>
<dbReference type="PATRIC" id="fig|394096.3.peg.5835"/>
<name>A0A085WCG9_9BACT</name>
<dbReference type="RefSeq" id="WP_044193201.1">
    <property type="nucleotide sequence ID" value="NZ_JMCB01000012.1"/>
</dbReference>
<gene>
    <name evidence="1" type="ORF">DB31_1498</name>
</gene>
<protein>
    <submittedName>
        <fullName evidence="1">Uncharacterized protein</fullName>
    </submittedName>
</protein>
<comment type="caution">
    <text evidence="1">The sequence shown here is derived from an EMBL/GenBank/DDBJ whole genome shotgun (WGS) entry which is preliminary data.</text>
</comment>
<evidence type="ECO:0000313" key="1">
    <source>
        <dbReference type="EMBL" id="KFE65382.1"/>
    </source>
</evidence>
<dbReference type="OrthoDB" id="5409627at2"/>
<sequence length="642" mass="69687">MSFQDRLKLELTLTLGGQSFTIPGGQLKHFAVRLSSHGFTASVTFWTALEADDAPLFTAFQKPDLLKVKLSISGVYPLPDPPPAALVVQGLARTRGLGGTPHGALDGSDRRFRRYTIEFADAAQVLWRQHRPIELNTDKTMADVLSAHTAGAIQLEHDWDVLDAQQPMLCLGVGENPPSASFYDFILWYTDTQGGYWTYDSQQDQYTLSQSKPAGAQAVKLPRSEVERVEVQVPPVIRHNVRVLNSFTDQTATDSVEQDQAATGIQHDVLLRTPIAADVDQRKALEQTRLRLRQQQLLLTFQQFPTVSIAPGVLVQLEGPLWNPALKSSGDDYRVIELVLTGDALNSSPQEGPQEVNAGYQVELTARLEQKSDPVPNFPPYREPLYPIYVEGKMHSPGGAATDRIYLTLEDKKTAVSTYQVTVPLWNKTVSVPAAPLHFPGEFYFPPYKNSRVLLALHLDRAEIHRYLDWGDTVRTAQDGQGDQLLLGKSTASQTAFTHDYQDNKPVWQLARVSANDTQTVRMSEGALLLQTKEVQGTTTTTPTYDVTPQVETAKGDLSAGVTGGIGEATAAYRTSSAAVNAKISSATSETAAALTAAEAEVNSQVATARGTLQGALSGLSGRTAPLSGAASAAKAKLKGLV</sequence>